<name>A0A6L8M011_9VIBR</name>
<keyword evidence="1" id="KW-0812">Transmembrane</keyword>
<keyword evidence="1" id="KW-0472">Membrane</keyword>
<reference evidence="2 3" key="1">
    <citation type="submission" date="2020-01" db="EMBL/GenBank/DDBJ databases">
        <title>Draft Genome Sequence of Vibrio sp. strain OCN044, Isolated from a Healthy Coral at Palmyra Atoll.</title>
        <authorList>
            <person name="Videau P."/>
            <person name="Loughran R."/>
            <person name="Esquivel A."/>
            <person name="Deadmond M."/>
            <person name="Paddock B.E."/>
            <person name="Saw J.H."/>
            <person name="Ushijima B."/>
        </authorList>
    </citation>
    <scope>NUCLEOTIDE SEQUENCE [LARGE SCALE GENOMIC DNA]</scope>
    <source>
        <strain evidence="2 3">OCN044</strain>
    </source>
</reference>
<feature type="transmembrane region" description="Helical" evidence="1">
    <location>
        <begin position="21"/>
        <end position="39"/>
    </location>
</feature>
<protein>
    <submittedName>
        <fullName evidence="2">DUF3624 family protein</fullName>
    </submittedName>
</protein>
<evidence type="ECO:0000313" key="3">
    <source>
        <dbReference type="Proteomes" id="UP000478571"/>
    </source>
</evidence>
<dbReference type="Pfam" id="PF12292">
    <property type="entry name" value="DUF3624"/>
    <property type="match status" value="1"/>
</dbReference>
<accession>A0A6L8M011</accession>
<dbReference type="EMBL" id="WWEU01000006">
    <property type="protein sequence ID" value="MYM60676.1"/>
    <property type="molecule type" value="Genomic_DNA"/>
</dbReference>
<organism evidence="2 3">
    <name type="scientific">Vibrio tetraodonis subsp. pristinus</name>
    <dbReference type="NCBI Taxonomy" id="2695891"/>
    <lineage>
        <taxon>Bacteria</taxon>
        <taxon>Pseudomonadati</taxon>
        <taxon>Pseudomonadota</taxon>
        <taxon>Gammaproteobacteria</taxon>
        <taxon>Vibrionales</taxon>
        <taxon>Vibrionaceae</taxon>
        <taxon>Vibrio</taxon>
    </lineage>
</organism>
<sequence>MACKYCEKPWFWKKVGRCQRCMIQLAFLSIITWVLWWYLGKHSPKSIESISILVAGFAFHSLLFLHLWMRFVILPWRRSKFNIKT</sequence>
<feature type="transmembrane region" description="Helical" evidence="1">
    <location>
        <begin position="51"/>
        <end position="73"/>
    </location>
</feature>
<evidence type="ECO:0000313" key="2">
    <source>
        <dbReference type="EMBL" id="MYM60676.1"/>
    </source>
</evidence>
<comment type="caution">
    <text evidence="2">The sequence shown here is derived from an EMBL/GenBank/DDBJ whole genome shotgun (WGS) entry which is preliminary data.</text>
</comment>
<keyword evidence="3" id="KW-1185">Reference proteome</keyword>
<keyword evidence="1" id="KW-1133">Transmembrane helix</keyword>
<proteinExistence type="predicted"/>
<evidence type="ECO:0000256" key="1">
    <source>
        <dbReference type="SAM" id="Phobius"/>
    </source>
</evidence>
<dbReference type="InterPro" id="IPR022072">
    <property type="entry name" value="DUF3624"/>
</dbReference>
<dbReference type="RefSeq" id="WP_160931513.1">
    <property type="nucleotide sequence ID" value="NZ_WWEU01000006.1"/>
</dbReference>
<dbReference type="AlphaFoldDB" id="A0A6L8M011"/>
<dbReference type="Proteomes" id="UP000478571">
    <property type="component" value="Unassembled WGS sequence"/>
</dbReference>
<gene>
    <name evidence="2" type="ORF">GTG28_15715</name>
</gene>